<evidence type="ECO:0000313" key="4">
    <source>
        <dbReference type="Proteomes" id="UP000807469"/>
    </source>
</evidence>
<dbReference type="InterPro" id="IPR036770">
    <property type="entry name" value="Ankyrin_rpt-contain_sf"/>
</dbReference>
<accession>A0A9P5Z1H7</accession>
<dbReference type="OrthoDB" id="508139at2759"/>
<dbReference type="Gene3D" id="1.25.40.20">
    <property type="entry name" value="Ankyrin repeat-containing domain"/>
    <property type="match status" value="1"/>
</dbReference>
<dbReference type="InterPro" id="IPR002110">
    <property type="entry name" value="Ankyrin_rpt"/>
</dbReference>
<dbReference type="SUPFAM" id="SSF48403">
    <property type="entry name" value="Ankyrin repeat"/>
    <property type="match status" value="1"/>
</dbReference>
<keyword evidence="4" id="KW-1185">Reference proteome</keyword>
<feature type="region of interest" description="Disordered" evidence="2">
    <location>
        <begin position="543"/>
        <end position="584"/>
    </location>
</feature>
<gene>
    <name evidence="3" type="ORF">BDN70DRAFT_932869</name>
</gene>
<keyword evidence="1" id="KW-0040">ANK repeat</keyword>
<dbReference type="PROSITE" id="PS50297">
    <property type="entry name" value="ANK_REP_REGION"/>
    <property type="match status" value="1"/>
</dbReference>
<evidence type="ECO:0000313" key="3">
    <source>
        <dbReference type="EMBL" id="KAF9479111.1"/>
    </source>
</evidence>
<feature type="compositionally biased region" description="Acidic residues" evidence="2">
    <location>
        <begin position="550"/>
        <end position="584"/>
    </location>
</feature>
<proteinExistence type="predicted"/>
<dbReference type="EMBL" id="MU155220">
    <property type="protein sequence ID" value="KAF9479111.1"/>
    <property type="molecule type" value="Genomic_DNA"/>
</dbReference>
<comment type="caution">
    <text evidence="3">The sequence shown here is derived from an EMBL/GenBank/DDBJ whole genome shotgun (WGS) entry which is preliminary data.</text>
</comment>
<dbReference type="AlphaFoldDB" id="A0A9P5Z1H7"/>
<organism evidence="3 4">
    <name type="scientific">Pholiota conissans</name>
    <dbReference type="NCBI Taxonomy" id="109636"/>
    <lineage>
        <taxon>Eukaryota</taxon>
        <taxon>Fungi</taxon>
        <taxon>Dikarya</taxon>
        <taxon>Basidiomycota</taxon>
        <taxon>Agaricomycotina</taxon>
        <taxon>Agaricomycetes</taxon>
        <taxon>Agaricomycetidae</taxon>
        <taxon>Agaricales</taxon>
        <taxon>Agaricineae</taxon>
        <taxon>Strophariaceae</taxon>
        <taxon>Pholiota</taxon>
    </lineage>
</organism>
<evidence type="ECO:0000256" key="2">
    <source>
        <dbReference type="SAM" id="MobiDB-lite"/>
    </source>
</evidence>
<reference evidence="3" key="1">
    <citation type="submission" date="2020-11" db="EMBL/GenBank/DDBJ databases">
        <authorList>
            <consortium name="DOE Joint Genome Institute"/>
            <person name="Ahrendt S."/>
            <person name="Riley R."/>
            <person name="Andreopoulos W."/>
            <person name="Labutti K."/>
            <person name="Pangilinan J."/>
            <person name="Ruiz-Duenas F.J."/>
            <person name="Barrasa J.M."/>
            <person name="Sanchez-Garcia M."/>
            <person name="Camarero S."/>
            <person name="Miyauchi S."/>
            <person name="Serrano A."/>
            <person name="Linde D."/>
            <person name="Babiker R."/>
            <person name="Drula E."/>
            <person name="Ayuso-Fernandez I."/>
            <person name="Pacheco R."/>
            <person name="Padilla G."/>
            <person name="Ferreira P."/>
            <person name="Barriuso J."/>
            <person name="Kellner H."/>
            <person name="Castanera R."/>
            <person name="Alfaro M."/>
            <person name="Ramirez L."/>
            <person name="Pisabarro A.G."/>
            <person name="Kuo A."/>
            <person name="Tritt A."/>
            <person name="Lipzen A."/>
            <person name="He G."/>
            <person name="Yan M."/>
            <person name="Ng V."/>
            <person name="Cullen D."/>
            <person name="Martin F."/>
            <person name="Rosso M.-N."/>
            <person name="Henrissat B."/>
            <person name="Hibbett D."/>
            <person name="Martinez A.T."/>
            <person name="Grigoriev I.V."/>
        </authorList>
    </citation>
    <scope>NUCLEOTIDE SEQUENCE</scope>
    <source>
        <strain evidence="3">CIRM-BRFM 674</strain>
    </source>
</reference>
<sequence>METNKLTADPPLNLEECTLSFAPKRHFEYSPDRLQWLKLTVKSSDHDVVGKISCIVASRGKWSFKQMLEDTNPELKDFAEAIFDAQGLVKACLIDGGYRSGSGCWGEELNVGKIVYVFNFVVMPLFQNRGVESWILKRLLEAGPIIAEITSFPGPPIYFCRPQQPIGNTTLAEAIDLFRKIGFRRIGRTEYMGYSPRSDHPSRRLFKEEDPDQLGNEFEDVPNMMSEQRKIQYPLHSAIQTNKTSEISAILKVVHALDNTTIHRPDDKGFTPLHIAAAYANPHAVRTLLELGATSDLQKTSNSEHVTPLDALQDKMRRDCEVAEVMRIKWEGHSREALACEFSFKKALHLPLENKTEGEYYASRRFGCTCGSCLETWLSPRMMERLKFIAWAKSEFLEPLFSVMDPNEPLLRINEDKELRSTLAYLPLDLASGMNRSFYLGLCETFKAICYTLAESRCGPPTPREVIEMALRAGLDVHSYLSKGGRVEYALDAVLDIAEKEWVVTDWFYSKEVGPYCPEAKKCANDLAFLLVRTQLGVEARMPKPFFDQENSDEKEEEEYDKASSDDEEDSDNEEDMEDSEEYY</sequence>
<protein>
    <submittedName>
        <fullName evidence="3">Uncharacterized protein</fullName>
    </submittedName>
</protein>
<dbReference type="SMART" id="SM00248">
    <property type="entry name" value="ANK"/>
    <property type="match status" value="1"/>
</dbReference>
<evidence type="ECO:0000256" key="1">
    <source>
        <dbReference type="PROSITE-ProRule" id="PRU00023"/>
    </source>
</evidence>
<dbReference type="Proteomes" id="UP000807469">
    <property type="component" value="Unassembled WGS sequence"/>
</dbReference>
<dbReference type="PROSITE" id="PS50088">
    <property type="entry name" value="ANK_REPEAT"/>
    <property type="match status" value="1"/>
</dbReference>
<dbReference type="Pfam" id="PF12796">
    <property type="entry name" value="Ank_2"/>
    <property type="match status" value="1"/>
</dbReference>
<name>A0A9P5Z1H7_9AGAR</name>
<feature type="repeat" description="ANK" evidence="1">
    <location>
        <begin position="268"/>
        <end position="300"/>
    </location>
</feature>